<organism evidence="5 6">
    <name type="scientific">Zootermopsis nevadensis</name>
    <name type="common">Dampwood termite</name>
    <dbReference type="NCBI Taxonomy" id="136037"/>
    <lineage>
        <taxon>Eukaryota</taxon>
        <taxon>Metazoa</taxon>
        <taxon>Ecdysozoa</taxon>
        <taxon>Arthropoda</taxon>
        <taxon>Hexapoda</taxon>
        <taxon>Insecta</taxon>
        <taxon>Pterygota</taxon>
        <taxon>Neoptera</taxon>
        <taxon>Polyneoptera</taxon>
        <taxon>Dictyoptera</taxon>
        <taxon>Blattodea</taxon>
        <taxon>Blattoidea</taxon>
        <taxon>Termitoidae</taxon>
        <taxon>Termopsidae</taxon>
        <taxon>Zootermopsis</taxon>
    </lineage>
</organism>
<dbReference type="GO" id="GO:0010890">
    <property type="term" value="P:positive regulation of triglyceride storage"/>
    <property type="evidence" value="ECO:0007669"/>
    <property type="project" value="TreeGrafter"/>
</dbReference>
<proteinExistence type="inferred from homology"/>
<evidence type="ECO:0000313" key="6">
    <source>
        <dbReference type="Proteomes" id="UP000027135"/>
    </source>
</evidence>
<dbReference type="PANTHER" id="PTHR14024">
    <property type="entry name" value="PERILIPIN"/>
    <property type="match status" value="1"/>
</dbReference>
<dbReference type="PIRSF" id="PIRSF036881">
    <property type="entry name" value="PAT"/>
    <property type="match status" value="1"/>
</dbReference>
<evidence type="ECO:0000313" key="5">
    <source>
        <dbReference type="EMBL" id="KDR24317.1"/>
    </source>
</evidence>
<dbReference type="STRING" id="136037.A0A067RKH1"/>
<evidence type="ECO:0000256" key="4">
    <source>
        <dbReference type="SAM" id="MobiDB-lite"/>
    </source>
</evidence>
<dbReference type="EMBL" id="KK852417">
    <property type="protein sequence ID" value="KDR24317.1"/>
    <property type="molecule type" value="Genomic_DNA"/>
</dbReference>
<dbReference type="GO" id="GO:0005811">
    <property type="term" value="C:lipid droplet"/>
    <property type="evidence" value="ECO:0007669"/>
    <property type="project" value="UniProtKB-SubCell"/>
</dbReference>
<keyword evidence="6" id="KW-1185">Reference proteome</keyword>
<feature type="region of interest" description="Disordered" evidence="4">
    <location>
        <begin position="179"/>
        <end position="204"/>
    </location>
</feature>
<accession>A0A067RKH1</accession>
<dbReference type="PANTHER" id="PTHR14024:SF53">
    <property type="entry name" value="LIPID STORAGE DROPLETS SURFACE-BINDING PROTEIN 2"/>
    <property type="match status" value="1"/>
</dbReference>
<feature type="region of interest" description="Disordered" evidence="4">
    <location>
        <begin position="265"/>
        <end position="291"/>
    </location>
</feature>
<gene>
    <name evidence="5" type="ORF">L798_04804</name>
</gene>
<feature type="compositionally biased region" description="Polar residues" evidence="4">
    <location>
        <begin position="265"/>
        <end position="281"/>
    </location>
</feature>
<dbReference type="Pfam" id="PF03036">
    <property type="entry name" value="Perilipin"/>
    <property type="match status" value="1"/>
</dbReference>
<reference evidence="5 6" key="1">
    <citation type="journal article" date="2014" name="Nat. Commun.">
        <title>Molecular traces of alternative social organization in a termite genome.</title>
        <authorList>
            <person name="Terrapon N."/>
            <person name="Li C."/>
            <person name="Robertson H.M."/>
            <person name="Ji L."/>
            <person name="Meng X."/>
            <person name="Booth W."/>
            <person name="Chen Z."/>
            <person name="Childers C.P."/>
            <person name="Glastad K.M."/>
            <person name="Gokhale K."/>
            <person name="Gowin J."/>
            <person name="Gronenberg W."/>
            <person name="Hermansen R.A."/>
            <person name="Hu H."/>
            <person name="Hunt B.G."/>
            <person name="Huylmans A.K."/>
            <person name="Khalil S.M."/>
            <person name="Mitchell R.D."/>
            <person name="Munoz-Torres M.C."/>
            <person name="Mustard J.A."/>
            <person name="Pan H."/>
            <person name="Reese J.T."/>
            <person name="Scharf M.E."/>
            <person name="Sun F."/>
            <person name="Vogel H."/>
            <person name="Xiao J."/>
            <person name="Yang W."/>
            <person name="Yang Z."/>
            <person name="Yang Z."/>
            <person name="Zhou J."/>
            <person name="Zhu J."/>
            <person name="Brent C.S."/>
            <person name="Elsik C.G."/>
            <person name="Goodisman M.A."/>
            <person name="Liberles D.A."/>
            <person name="Roe R.M."/>
            <person name="Vargo E.L."/>
            <person name="Vilcinskas A."/>
            <person name="Wang J."/>
            <person name="Bornberg-Bauer E."/>
            <person name="Korb J."/>
            <person name="Zhang G."/>
            <person name="Liebig J."/>
        </authorList>
    </citation>
    <scope>NUCLEOTIDE SEQUENCE [LARGE SCALE GENOMIC DNA]</scope>
    <source>
        <tissue evidence="5">Whole organism</tissue>
    </source>
</reference>
<feature type="compositionally biased region" description="Acidic residues" evidence="4">
    <location>
        <begin position="179"/>
        <end position="201"/>
    </location>
</feature>
<comment type="similarity">
    <text evidence="2">Belongs to the perilipin family.</text>
</comment>
<comment type="subcellular location">
    <subcellularLocation>
        <location evidence="1">Lipid droplet</location>
    </subcellularLocation>
</comment>
<name>A0A067RKH1_ZOONE</name>
<protein>
    <submittedName>
        <fullName evidence="5">Lipid storage droplets surface-binding protein 2</fullName>
    </submittedName>
</protein>
<sequence>MAEPHTTAVPRLECVDKVCNIPVVEMAYNQTADLYKKVKEANGVLTWTLSAAEATILKAAEHVAPVARKLERPIHAVDQTLCKAIEIVEEKFPLVKEPPSNVRSTAMFFVQEIFSPMERFTAMKDYGTRKAHSFSEMSVTKANEMLATRYGAIALSGFETTAALAEKYLDYYFPATEQELQEENEPPAAEGDDDDDDDDDDKVMNTFHTMGRLSNKFARRVYNILSSHVKQLDYDEMQQYIKSVSTIMHLTNYLQSLNEHLRAVTSSNKTESAEGSSGSAQKTEEKKSTIA</sequence>
<dbReference type="InParanoid" id="A0A067RKH1"/>
<evidence type="ECO:0000256" key="2">
    <source>
        <dbReference type="ARBA" id="ARBA00006311"/>
    </source>
</evidence>
<dbReference type="InterPro" id="IPR004279">
    <property type="entry name" value="Perilipin"/>
</dbReference>
<dbReference type="AlphaFoldDB" id="A0A067RKH1"/>
<keyword evidence="3" id="KW-0551">Lipid droplet</keyword>
<evidence type="ECO:0000256" key="3">
    <source>
        <dbReference type="ARBA" id="ARBA00022677"/>
    </source>
</evidence>
<dbReference type="OMA" id="TCSPFGT"/>
<dbReference type="GO" id="GO:0019915">
    <property type="term" value="P:lipid storage"/>
    <property type="evidence" value="ECO:0007669"/>
    <property type="project" value="TreeGrafter"/>
</dbReference>
<dbReference type="eggNOG" id="ENOG502S36K">
    <property type="taxonomic scope" value="Eukaryota"/>
</dbReference>
<feature type="compositionally biased region" description="Basic and acidic residues" evidence="4">
    <location>
        <begin position="282"/>
        <end position="291"/>
    </location>
</feature>
<evidence type="ECO:0000256" key="1">
    <source>
        <dbReference type="ARBA" id="ARBA00004502"/>
    </source>
</evidence>
<dbReference type="Proteomes" id="UP000027135">
    <property type="component" value="Unassembled WGS sequence"/>
</dbReference>
<dbReference type="FunCoup" id="A0A067RKH1">
    <property type="interactions" value="52"/>
</dbReference>
<dbReference type="GO" id="GO:0005829">
    <property type="term" value="C:cytosol"/>
    <property type="evidence" value="ECO:0007669"/>
    <property type="project" value="TreeGrafter"/>
</dbReference>